<sequence length="178" mass="20515">MNDIYVLKSGMTKEQMFRLRLINGFNFAPIIADAIIDLSKDFFQNDDSGVCNGQILYLAISDEEGLGKSILEKTKKVIPRAGTEMDMGKSLTHKRLAFHNYKKKIPTTENARLIDHTPESVDRYIKDGTRIEKLYTAGYNEWDMAFFTGLPIYVVKEYVEIIKSYEKEKKNITDLENQ</sequence>
<evidence type="ECO:0000313" key="2">
    <source>
        <dbReference type="Proteomes" id="UP000033092"/>
    </source>
</evidence>
<organism evidence="1 2">
    <name type="scientific">Methanosarcina siciliae HI350</name>
    <dbReference type="NCBI Taxonomy" id="1434119"/>
    <lineage>
        <taxon>Archaea</taxon>
        <taxon>Methanobacteriati</taxon>
        <taxon>Methanobacteriota</taxon>
        <taxon>Stenosarchaea group</taxon>
        <taxon>Methanomicrobia</taxon>
        <taxon>Methanosarcinales</taxon>
        <taxon>Methanosarcinaceae</taxon>
        <taxon>Methanosarcina</taxon>
    </lineage>
</organism>
<dbReference type="HOGENOM" id="CLU_1507414_0_0_2"/>
<reference evidence="1 2" key="1">
    <citation type="submission" date="2014-07" db="EMBL/GenBank/DDBJ databases">
        <title>Methanogenic archaea and the global carbon cycle.</title>
        <authorList>
            <person name="Henriksen J.R."/>
            <person name="Luke J."/>
            <person name="Reinhart S."/>
            <person name="Benedict M.N."/>
            <person name="Youngblut N.D."/>
            <person name="Metcalf M.E."/>
            <person name="Whitaker R.J."/>
            <person name="Metcalf W.W."/>
        </authorList>
    </citation>
    <scope>NUCLEOTIDE SEQUENCE [LARGE SCALE GENOMIC DNA]</scope>
    <source>
        <strain evidence="1 2">HI350</strain>
    </source>
</reference>
<dbReference type="PATRIC" id="fig|1434119.4.peg.2752"/>
<dbReference type="KEGG" id="msz:MSSIH_2121"/>
<dbReference type="GeneID" id="75279408"/>
<evidence type="ECO:0000313" key="1">
    <source>
        <dbReference type="EMBL" id="AKB32811.1"/>
    </source>
</evidence>
<dbReference type="Proteomes" id="UP000033092">
    <property type="component" value="Chromosome"/>
</dbReference>
<dbReference type="AlphaFoldDB" id="A0A0E3LAY1"/>
<dbReference type="InterPro" id="IPR012872">
    <property type="entry name" value="DUF1670"/>
</dbReference>
<dbReference type="Pfam" id="PF07900">
    <property type="entry name" value="DUF1670"/>
    <property type="match status" value="1"/>
</dbReference>
<proteinExistence type="predicted"/>
<name>A0A0E3LAY1_9EURY</name>
<dbReference type="EMBL" id="CP009507">
    <property type="protein sequence ID" value="AKB32811.1"/>
    <property type="molecule type" value="Genomic_DNA"/>
</dbReference>
<dbReference type="RefSeq" id="WP_261788798.1">
    <property type="nucleotide sequence ID" value="NZ_CP009507.1"/>
</dbReference>
<gene>
    <name evidence="1" type="ORF">MSSIH_2121</name>
</gene>
<protein>
    <submittedName>
        <fullName evidence="1">Uncharacterized protein</fullName>
    </submittedName>
</protein>
<accession>A0A0E3LAY1</accession>